<keyword evidence="1" id="KW-0677">Repeat</keyword>
<evidence type="ECO:0000256" key="2">
    <source>
        <dbReference type="ARBA" id="ARBA00022884"/>
    </source>
</evidence>
<dbReference type="GO" id="GO:0006417">
    <property type="term" value="P:regulation of translation"/>
    <property type="evidence" value="ECO:0007669"/>
    <property type="project" value="TreeGrafter"/>
</dbReference>
<feature type="compositionally biased region" description="Basic and acidic residues" evidence="4">
    <location>
        <begin position="79"/>
        <end position="89"/>
    </location>
</feature>
<dbReference type="InterPro" id="IPR012677">
    <property type="entry name" value="Nucleotide-bd_a/b_plait_sf"/>
</dbReference>
<name>A0A0C9SAN2_9CONI</name>
<evidence type="ECO:0000256" key="4">
    <source>
        <dbReference type="SAM" id="MobiDB-lite"/>
    </source>
</evidence>
<accession>A0A0C9SAN2</accession>
<protein>
    <submittedName>
        <fullName evidence="6">TSA: Wollemia nobilis Ref_Wollemi_Transcript_2383_1977 transcribed RNA sequence</fullName>
    </submittedName>
</protein>
<dbReference type="AlphaFoldDB" id="A0A0C9SAN2"/>
<sequence>MMDSDQGKIFIGGISWDTTEERIKDYFKAFGDVIKVVIMKDRMTGRARGFGFVVFADPAVADSVVLQKHTIDGRMVEAKKAVPRDEQHSMTRSNIGGHGPAGQNRTKKIFVGGLAPTVTENDFRNYFEQFGTITDVVVMYDHSTQRPRGFGFITYDSEDAVDIVVQKPYHELSGKVVEVKRSIPKELSTGHTRHAAGGFGLGAGRGGNFGAGYGQGFNSSAAGAYGSRMNNKHVAAPAGRGGYPSYGPTGYNAPGYGNGGGYAPAITGGSYSSTGFGSNPGYGTSPGGGYGGAPIGYGNPACYGNPANVGYGNNPAPGRNMWGNGAMPYGNTGNSTAYGNAGNGSITGYGSAGSWGSGQLGNSQPSGTSAGYASGYGSTENDYASSGGAYPTQNGAYGIGVAPYVATGGYGGAYSGAYGNSGYGESTWRTNPPEPVGAHSGGYGFGNVAADGLHE</sequence>
<feature type="region of interest" description="Disordered" evidence="4">
    <location>
        <begin position="79"/>
        <end position="103"/>
    </location>
</feature>
<dbReference type="CDD" id="cd12325">
    <property type="entry name" value="RRM1_hnRNPA_hnRNPD_like"/>
    <property type="match status" value="1"/>
</dbReference>
<dbReference type="SMART" id="SM00360">
    <property type="entry name" value="RRM"/>
    <property type="match status" value="2"/>
</dbReference>
<reference evidence="6" key="1">
    <citation type="submission" date="2015-02" db="EMBL/GenBank/DDBJ databases">
        <title>A transcriptome of Wollemia nobilis - a relic of Gondwana.</title>
        <authorList>
            <person name="Chia J.Y."/>
            <person name="Leong Y.S."/>
            <person name="Abdul Karim S."/>
            <person name="Wan Azmi N."/>
            <person name="Hercus R."/>
            <person name="Croft L."/>
        </authorList>
    </citation>
    <scope>NUCLEOTIDE SEQUENCE</scope>
    <source>
        <strain evidence="6">MaeBrown</strain>
        <tissue evidence="6">Leaf</tissue>
    </source>
</reference>
<dbReference type="FunFam" id="3.30.70.330:FF:000102">
    <property type="entry name" value="Heterogeneous nuclear ribonucleoprotein 1"/>
    <property type="match status" value="1"/>
</dbReference>
<dbReference type="EMBL" id="GCHU01002364">
    <property type="protein sequence ID" value="JAG89278.1"/>
    <property type="molecule type" value="Transcribed_RNA"/>
</dbReference>
<feature type="domain" description="RRM" evidence="5">
    <location>
        <begin position="107"/>
        <end position="190"/>
    </location>
</feature>
<dbReference type="SUPFAM" id="SSF54928">
    <property type="entry name" value="RNA-binding domain, RBD"/>
    <property type="match status" value="2"/>
</dbReference>
<dbReference type="CDD" id="cd12330">
    <property type="entry name" value="RRM2_Hrp1p"/>
    <property type="match status" value="1"/>
</dbReference>
<dbReference type="GO" id="GO:0003729">
    <property type="term" value="F:mRNA binding"/>
    <property type="evidence" value="ECO:0007669"/>
    <property type="project" value="TreeGrafter"/>
</dbReference>
<evidence type="ECO:0000313" key="6">
    <source>
        <dbReference type="EMBL" id="JAG89278.1"/>
    </source>
</evidence>
<dbReference type="Pfam" id="PF00076">
    <property type="entry name" value="RRM_1"/>
    <property type="match status" value="2"/>
</dbReference>
<feature type="domain" description="RRM" evidence="5">
    <location>
        <begin position="7"/>
        <end position="83"/>
    </location>
</feature>
<evidence type="ECO:0000256" key="1">
    <source>
        <dbReference type="ARBA" id="ARBA00022737"/>
    </source>
</evidence>
<dbReference type="PANTHER" id="PTHR48032">
    <property type="entry name" value="RNA-BINDING PROTEIN MUSASHI HOMOLOG RBP6"/>
    <property type="match status" value="1"/>
</dbReference>
<dbReference type="PROSITE" id="PS50102">
    <property type="entry name" value="RRM"/>
    <property type="match status" value="2"/>
</dbReference>
<dbReference type="PANTHER" id="PTHR48032:SF6">
    <property type="entry name" value="RNA-BINDING (RRM_RBD_RNP MOTIFS) FAMILY PROTEIN"/>
    <property type="match status" value="1"/>
</dbReference>
<dbReference type="FunFam" id="3.30.70.330:FF:000051">
    <property type="entry name" value="Heterogeneous nuclear ribonucleoprotein 1"/>
    <property type="match status" value="1"/>
</dbReference>
<organism evidence="6">
    <name type="scientific">Wollemia nobilis</name>
    <dbReference type="NCBI Taxonomy" id="56998"/>
    <lineage>
        <taxon>Eukaryota</taxon>
        <taxon>Viridiplantae</taxon>
        <taxon>Streptophyta</taxon>
        <taxon>Embryophyta</taxon>
        <taxon>Tracheophyta</taxon>
        <taxon>Spermatophyta</taxon>
        <taxon>Pinopsida</taxon>
        <taxon>Pinidae</taxon>
        <taxon>Conifers II</taxon>
        <taxon>Araucariales</taxon>
        <taxon>Araucariaceae</taxon>
        <taxon>Wollemia</taxon>
    </lineage>
</organism>
<dbReference type="InterPro" id="IPR035979">
    <property type="entry name" value="RBD_domain_sf"/>
</dbReference>
<evidence type="ECO:0000256" key="3">
    <source>
        <dbReference type="PROSITE-ProRule" id="PRU00176"/>
    </source>
</evidence>
<proteinExistence type="predicted"/>
<dbReference type="Gene3D" id="3.30.70.330">
    <property type="match status" value="2"/>
</dbReference>
<evidence type="ECO:0000259" key="5">
    <source>
        <dbReference type="PROSITE" id="PS50102"/>
    </source>
</evidence>
<keyword evidence="2 3" id="KW-0694">RNA-binding</keyword>
<dbReference type="InterPro" id="IPR000504">
    <property type="entry name" value="RRM_dom"/>
</dbReference>